<reference evidence="2" key="1">
    <citation type="submission" date="2020-03" db="EMBL/GenBank/DDBJ databases">
        <title>A high-quality chromosome-level genome assembly of a woody plant with both climbing and erect habits, Rhamnella rubrinervis.</title>
        <authorList>
            <person name="Lu Z."/>
            <person name="Yang Y."/>
            <person name="Zhu X."/>
            <person name="Sun Y."/>
        </authorList>
    </citation>
    <scope>NUCLEOTIDE SEQUENCE</scope>
    <source>
        <strain evidence="2">BYM</strain>
        <tissue evidence="2">Leaf</tissue>
    </source>
</reference>
<comment type="caution">
    <text evidence="2">The sequence shown here is derived from an EMBL/GenBank/DDBJ whole genome shotgun (WGS) entry which is preliminary data.</text>
</comment>
<dbReference type="AlphaFoldDB" id="A0A8K0HFK8"/>
<dbReference type="Proteomes" id="UP000796880">
    <property type="component" value="Unassembled WGS sequence"/>
</dbReference>
<evidence type="ECO:0000256" key="1">
    <source>
        <dbReference type="SAM" id="Phobius"/>
    </source>
</evidence>
<gene>
    <name evidence="2" type="ORF">FNV43_RR07530</name>
</gene>
<evidence type="ECO:0000313" key="3">
    <source>
        <dbReference type="Proteomes" id="UP000796880"/>
    </source>
</evidence>
<dbReference type="EMBL" id="VOIH02000003">
    <property type="protein sequence ID" value="KAF3451435.1"/>
    <property type="molecule type" value="Genomic_DNA"/>
</dbReference>
<name>A0A8K0HFK8_9ROSA</name>
<protein>
    <submittedName>
        <fullName evidence="2">Uncharacterized protein</fullName>
    </submittedName>
</protein>
<keyword evidence="3" id="KW-1185">Reference proteome</keyword>
<feature type="transmembrane region" description="Helical" evidence="1">
    <location>
        <begin position="45"/>
        <end position="63"/>
    </location>
</feature>
<accession>A0A8K0HFK8</accession>
<keyword evidence="1" id="KW-0472">Membrane</keyword>
<proteinExistence type="predicted"/>
<evidence type="ECO:0000313" key="2">
    <source>
        <dbReference type="EMBL" id="KAF3451435.1"/>
    </source>
</evidence>
<sequence length="94" mass="10827">MRKERAGNCAIEIEGSGWGIQIIAYCKREYIWFLRPLKRDAKCAFVLYSAITSLIQIVLGNHFKAISCSFPSSCRQPRRMVPLSCWLVLLTKHH</sequence>
<keyword evidence="1" id="KW-1133">Transmembrane helix</keyword>
<keyword evidence="1" id="KW-0812">Transmembrane</keyword>
<organism evidence="2 3">
    <name type="scientific">Rhamnella rubrinervis</name>
    <dbReference type="NCBI Taxonomy" id="2594499"/>
    <lineage>
        <taxon>Eukaryota</taxon>
        <taxon>Viridiplantae</taxon>
        <taxon>Streptophyta</taxon>
        <taxon>Embryophyta</taxon>
        <taxon>Tracheophyta</taxon>
        <taxon>Spermatophyta</taxon>
        <taxon>Magnoliopsida</taxon>
        <taxon>eudicotyledons</taxon>
        <taxon>Gunneridae</taxon>
        <taxon>Pentapetalae</taxon>
        <taxon>rosids</taxon>
        <taxon>fabids</taxon>
        <taxon>Rosales</taxon>
        <taxon>Rhamnaceae</taxon>
        <taxon>rhamnoid group</taxon>
        <taxon>Rhamneae</taxon>
        <taxon>Rhamnella</taxon>
    </lineage>
</organism>